<feature type="transmembrane region" description="Helical" evidence="1">
    <location>
        <begin position="146"/>
        <end position="173"/>
    </location>
</feature>
<feature type="transmembrane region" description="Helical" evidence="1">
    <location>
        <begin position="229"/>
        <end position="249"/>
    </location>
</feature>
<gene>
    <name evidence="2" type="ORF">C8D82_110133</name>
</gene>
<keyword evidence="1" id="KW-0812">Transmembrane</keyword>
<organism evidence="2 3">
    <name type="scientific">Victivallis vadensis</name>
    <dbReference type="NCBI Taxonomy" id="172901"/>
    <lineage>
        <taxon>Bacteria</taxon>
        <taxon>Pseudomonadati</taxon>
        <taxon>Lentisphaerota</taxon>
        <taxon>Lentisphaeria</taxon>
        <taxon>Victivallales</taxon>
        <taxon>Victivallaceae</taxon>
        <taxon>Victivallis</taxon>
    </lineage>
</organism>
<keyword evidence="1" id="KW-1133">Transmembrane helix</keyword>
<accession>A0A2U1B2D8</accession>
<evidence type="ECO:0000313" key="3">
    <source>
        <dbReference type="Proteomes" id="UP000245959"/>
    </source>
</evidence>
<dbReference type="RefSeq" id="WP_133245109.1">
    <property type="nucleotide sequence ID" value="NZ_QEKH01000010.1"/>
</dbReference>
<proteinExistence type="predicted"/>
<dbReference type="AlphaFoldDB" id="A0A2U1B2D8"/>
<keyword evidence="1" id="KW-0472">Membrane</keyword>
<feature type="transmembrane region" description="Helical" evidence="1">
    <location>
        <begin position="43"/>
        <end position="62"/>
    </location>
</feature>
<dbReference type="EMBL" id="QEKH01000010">
    <property type="protein sequence ID" value="PVY42823.1"/>
    <property type="molecule type" value="Genomic_DNA"/>
</dbReference>
<keyword evidence="3" id="KW-1185">Reference proteome</keyword>
<comment type="caution">
    <text evidence="2">The sequence shown here is derived from an EMBL/GenBank/DDBJ whole genome shotgun (WGS) entry which is preliminary data.</text>
</comment>
<feature type="transmembrane region" description="Helical" evidence="1">
    <location>
        <begin position="74"/>
        <end position="95"/>
    </location>
</feature>
<feature type="transmembrane region" description="Helical" evidence="1">
    <location>
        <begin position="193"/>
        <end position="217"/>
    </location>
</feature>
<dbReference type="GeneID" id="78295046"/>
<evidence type="ECO:0000256" key="1">
    <source>
        <dbReference type="SAM" id="Phobius"/>
    </source>
</evidence>
<feature type="transmembrane region" description="Helical" evidence="1">
    <location>
        <begin position="20"/>
        <end position="37"/>
    </location>
</feature>
<feature type="transmembrane region" description="Helical" evidence="1">
    <location>
        <begin position="111"/>
        <end position="134"/>
    </location>
</feature>
<protein>
    <submittedName>
        <fullName evidence="2">Uncharacterized protein</fullName>
    </submittedName>
</protein>
<reference evidence="2 3" key="1">
    <citation type="submission" date="2018-04" db="EMBL/GenBank/DDBJ databases">
        <title>Genomic Encyclopedia of Type Strains, Phase IV (KMG-IV): sequencing the most valuable type-strain genomes for metagenomic binning, comparative biology and taxonomic classification.</title>
        <authorList>
            <person name="Goeker M."/>
        </authorList>
    </citation>
    <scope>NUCLEOTIDE SEQUENCE [LARGE SCALE GENOMIC DNA]</scope>
    <source>
        <strain evidence="2 3">DSM 14823</strain>
    </source>
</reference>
<dbReference type="Proteomes" id="UP000245959">
    <property type="component" value="Unassembled WGS sequence"/>
</dbReference>
<sequence length="383" mass="43502">MKSLFKPEQPMGKCERSGIFLAPALWLFGLLFLNGTGRLPEGGFVGLLTAEVLFCTAFLWLFPAMRRRILNPAASLHTLFLQIIAAIAVMLFAAFRQFDAILHLPGSPLRFSGLCFSFVILNGLTAWNCLDLIYRLEPYHYSRKGAPVAIALLHLFLWLPLLFGGAVLARWLFNRQLNAGKPENLQELRRRYSFILAGAILFWSAVWLNHADFLYAVETGTRYQFSGNWLLILLPAVALNLWIVAPMPFLLLRRFGWPVAWGVMCIAFTAYGYRGLSHNNPDTHFSADFGKTDSSVRLQAMSTIRPGGRFGGTIYVFSGDILRFAESQAKLRRMKFNEQLSPIAIPPQLEPAELQEPRPGWGDPHYFIYPIPEKNRLYIRVFR</sequence>
<name>A0A2U1B2D8_9BACT</name>
<feature type="transmembrane region" description="Helical" evidence="1">
    <location>
        <begin position="255"/>
        <end position="273"/>
    </location>
</feature>
<evidence type="ECO:0000313" key="2">
    <source>
        <dbReference type="EMBL" id="PVY42823.1"/>
    </source>
</evidence>